<protein>
    <recommendedName>
        <fullName evidence="1">Protein kinase domain-containing protein</fullName>
    </recommendedName>
</protein>
<keyword evidence="3" id="KW-1185">Reference proteome</keyword>
<organism evidence="2 3">
    <name type="scientific">Helianthus annuus</name>
    <name type="common">Common sunflower</name>
    <dbReference type="NCBI Taxonomy" id="4232"/>
    <lineage>
        <taxon>Eukaryota</taxon>
        <taxon>Viridiplantae</taxon>
        <taxon>Streptophyta</taxon>
        <taxon>Embryophyta</taxon>
        <taxon>Tracheophyta</taxon>
        <taxon>Spermatophyta</taxon>
        <taxon>Magnoliopsida</taxon>
        <taxon>eudicotyledons</taxon>
        <taxon>Gunneridae</taxon>
        <taxon>Pentapetalae</taxon>
        <taxon>asterids</taxon>
        <taxon>campanulids</taxon>
        <taxon>Asterales</taxon>
        <taxon>Asteraceae</taxon>
        <taxon>Asteroideae</taxon>
        <taxon>Heliantheae alliance</taxon>
        <taxon>Heliantheae</taxon>
        <taxon>Helianthus</taxon>
    </lineage>
</organism>
<comment type="caution">
    <text evidence="2">The sequence shown here is derived from an EMBL/GenBank/DDBJ whole genome shotgun (WGS) entry which is preliminary data.</text>
</comment>
<dbReference type="SUPFAM" id="SSF56112">
    <property type="entry name" value="Protein kinase-like (PK-like)"/>
    <property type="match status" value="1"/>
</dbReference>
<accession>A0A9K3E7S1</accession>
<name>A0A9K3E7S1_HELAN</name>
<feature type="domain" description="Protein kinase" evidence="1">
    <location>
        <begin position="1"/>
        <end position="112"/>
    </location>
</feature>
<evidence type="ECO:0000313" key="3">
    <source>
        <dbReference type="Proteomes" id="UP000215914"/>
    </source>
</evidence>
<dbReference type="Pfam" id="PF07714">
    <property type="entry name" value="PK_Tyr_Ser-Thr"/>
    <property type="match status" value="1"/>
</dbReference>
<sequence>MNIHVMLERTEFKPLLISRSFYQRFGNSSFDQHYVRCSTRWARWNIGKDRHLDHRKRLIIAMDVAFGMEYLHSKNIVHFDLKCDNLLVNMKDSSHPICKVGDFGLSKIKRNT</sequence>
<evidence type="ECO:0000259" key="1">
    <source>
        <dbReference type="PROSITE" id="PS50011"/>
    </source>
</evidence>
<dbReference type="Gramene" id="mRNA:HanXRQr2_Chr14g0628601">
    <property type="protein sequence ID" value="mRNA:HanXRQr2_Chr14g0628601"/>
    <property type="gene ID" value="HanXRQr2_Chr14g0628601"/>
</dbReference>
<dbReference type="InterPro" id="IPR001245">
    <property type="entry name" value="Ser-Thr/Tyr_kinase_cat_dom"/>
</dbReference>
<dbReference type="GO" id="GO:0005524">
    <property type="term" value="F:ATP binding"/>
    <property type="evidence" value="ECO:0007669"/>
    <property type="project" value="InterPro"/>
</dbReference>
<dbReference type="PANTHER" id="PTHR23257:SF957">
    <property type="entry name" value="F3O9.7 PROTEIN-RELATED"/>
    <property type="match status" value="1"/>
</dbReference>
<evidence type="ECO:0000313" key="2">
    <source>
        <dbReference type="EMBL" id="KAF5767768.1"/>
    </source>
</evidence>
<reference evidence="2" key="1">
    <citation type="journal article" date="2017" name="Nature">
        <title>The sunflower genome provides insights into oil metabolism, flowering and Asterid evolution.</title>
        <authorList>
            <person name="Badouin H."/>
            <person name="Gouzy J."/>
            <person name="Grassa C.J."/>
            <person name="Murat F."/>
            <person name="Staton S.E."/>
            <person name="Cottret L."/>
            <person name="Lelandais-Briere C."/>
            <person name="Owens G.L."/>
            <person name="Carrere S."/>
            <person name="Mayjonade B."/>
            <person name="Legrand L."/>
            <person name="Gill N."/>
            <person name="Kane N.C."/>
            <person name="Bowers J.E."/>
            <person name="Hubner S."/>
            <person name="Bellec A."/>
            <person name="Berard A."/>
            <person name="Berges H."/>
            <person name="Blanchet N."/>
            <person name="Boniface M.C."/>
            <person name="Brunel D."/>
            <person name="Catrice O."/>
            <person name="Chaidir N."/>
            <person name="Claudel C."/>
            <person name="Donnadieu C."/>
            <person name="Faraut T."/>
            <person name="Fievet G."/>
            <person name="Helmstetter N."/>
            <person name="King M."/>
            <person name="Knapp S.J."/>
            <person name="Lai Z."/>
            <person name="Le Paslier M.C."/>
            <person name="Lippi Y."/>
            <person name="Lorenzon L."/>
            <person name="Mandel J.R."/>
            <person name="Marage G."/>
            <person name="Marchand G."/>
            <person name="Marquand E."/>
            <person name="Bret-Mestries E."/>
            <person name="Morien E."/>
            <person name="Nambeesan S."/>
            <person name="Nguyen T."/>
            <person name="Pegot-Espagnet P."/>
            <person name="Pouilly N."/>
            <person name="Raftis F."/>
            <person name="Sallet E."/>
            <person name="Schiex T."/>
            <person name="Thomas J."/>
            <person name="Vandecasteele C."/>
            <person name="Vares D."/>
            <person name="Vear F."/>
            <person name="Vautrin S."/>
            <person name="Crespi M."/>
            <person name="Mangin B."/>
            <person name="Burke J.M."/>
            <person name="Salse J."/>
            <person name="Munos S."/>
            <person name="Vincourt P."/>
            <person name="Rieseberg L.H."/>
            <person name="Langlade N.B."/>
        </authorList>
    </citation>
    <scope>NUCLEOTIDE SEQUENCE</scope>
    <source>
        <tissue evidence="2">Leaves</tissue>
    </source>
</reference>
<dbReference type="InterPro" id="IPR008271">
    <property type="entry name" value="Ser/Thr_kinase_AS"/>
</dbReference>
<reference evidence="2" key="2">
    <citation type="submission" date="2020-06" db="EMBL/GenBank/DDBJ databases">
        <title>Helianthus annuus Genome sequencing and assembly Release 2.</title>
        <authorList>
            <person name="Gouzy J."/>
            <person name="Langlade N."/>
            <person name="Munos S."/>
        </authorList>
    </citation>
    <scope>NUCLEOTIDE SEQUENCE</scope>
    <source>
        <tissue evidence="2">Leaves</tissue>
    </source>
</reference>
<dbReference type="AlphaFoldDB" id="A0A9K3E7S1"/>
<proteinExistence type="predicted"/>
<dbReference type="PROSITE" id="PS50011">
    <property type="entry name" value="PROTEIN_KINASE_DOM"/>
    <property type="match status" value="1"/>
</dbReference>
<dbReference type="InterPro" id="IPR000719">
    <property type="entry name" value="Prot_kinase_dom"/>
</dbReference>
<dbReference type="InterPro" id="IPR011009">
    <property type="entry name" value="Kinase-like_dom_sf"/>
</dbReference>
<dbReference type="PANTHER" id="PTHR23257">
    <property type="entry name" value="SERINE-THREONINE PROTEIN KINASE"/>
    <property type="match status" value="1"/>
</dbReference>
<gene>
    <name evidence="2" type="ORF">HanXRQr2_Chr14g0628601</name>
</gene>
<dbReference type="Proteomes" id="UP000215914">
    <property type="component" value="Unassembled WGS sequence"/>
</dbReference>
<keyword evidence="2" id="KW-0808">Transferase</keyword>
<dbReference type="Gene3D" id="1.10.510.10">
    <property type="entry name" value="Transferase(Phosphotransferase) domain 1"/>
    <property type="match status" value="1"/>
</dbReference>
<dbReference type="GO" id="GO:0004672">
    <property type="term" value="F:protein kinase activity"/>
    <property type="evidence" value="ECO:0007669"/>
    <property type="project" value="InterPro"/>
</dbReference>
<dbReference type="EMBL" id="MNCJ02000329">
    <property type="protein sequence ID" value="KAF5767768.1"/>
    <property type="molecule type" value="Genomic_DNA"/>
</dbReference>
<dbReference type="PROSITE" id="PS00108">
    <property type="entry name" value="PROTEIN_KINASE_ST"/>
    <property type="match status" value="1"/>
</dbReference>
<dbReference type="InterPro" id="IPR050167">
    <property type="entry name" value="Ser_Thr_protein_kinase"/>
</dbReference>